<dbReference type="PANTHER" id="PTHR30183">
    <property type="entry name" value="MOLYBDENUM TRANSPORT SYSTEM PERMEASE PROTEIN MODB"/>
    <property type="match status" value="1"/>
</dbReference>
<feature type="transmembrane region" description="Helical" evidence="7">
    <location>
        <begin position="331"/>
        <end position="353"/>
    </location>
</feature>
<feature type="domain" description="ABC transmembrane type-1" evidence="8">
    <location>
        <begin position="55"/>
        <end position="262"/>
    </location>
</feature>
<dbReference type="CDD" id="cd06261">
    <property type="entry name" value="TM_PBP2"/>
    <property type="match status" value="2"/>
</dbReference>
<comment type="subcellular location">
    <subcellularLocation>
        <location evidence="1 7">Cell membrane</location>
        <topology evidence="1 7">Multi-pass membrane protein</topology>
    </subcellularLocation>
</comment>
<evidence type="ECO:0000256" key="2">
    <source>
        <dbReference type="ARBA" id="ARBA00022448"/>
    </source>
</evidence>
<comment type="similarity">
    <text evidence="7">Belongs to the binding-protein-dependent transport system permease family.</text>
</comment>
<dbReference type="PANTHER" id="PTHR30183:SF2">
    <property type="entry name" value="IRON UTILIZATION PROTEIN"/>
    <property type="match status" value="1"/>
</dbReference>
<feature type="transmembrane region" description="Helical" evidence="7">
    <location>
        <begin position="413"/>
        <end position="435"/>
    </location>
</feature>
<feature type="transmembrane region" description="Helical" evidence="7">
    <location>
        <begin position="374"/>
        <end position="393"/>
    </location>
</feature>
<dbReference type="GO" id="GO:0005886">
    <property type="term" value="C:plasma membrane"/>
    <property type="evidence" value="ECO:0007669"/>
    <property type="project" value="UniProtKB-SubCell"/>
</dbReference>
<dbReference type="Pfam" id="PF00528">
    <property type="entry name" value="BPD_transp_1"/>
    <property type="match status" value="2"/>
</dbReference>
<evidence type="ECO:0000313" key="10">
    <source>
        <dbReference type="Proteomes" id="UP000348942"/>
    </source>
</evidence>
<dbReference type="PROSITE" id="PS50928">
    <property type="entry name" value="ABC_TM1"/>
    <property type="match status" value="2"/>
</dbReference>
<keyword evidence="4 7" id="KW-0812">Transmembrane</keyword>
<feature type="transmembrane region" description="Helical" evidence="7">
    <location>
        <begin position="199"/>
        <end position="222"/>
    </location>
</feature>
<dbReference type="RefSeq" id="WP_153447748.1">
    <property type="nucleotide sequence ID" value="NZ_CP045699.1"/>
</dbReference>
<feature type="transmembrane region" description="Helical" evidence="7">
    <location>
        <begin position="90"/>
        <end position="110"/>
    </location>
</feature>
<reference evidence="9 10" key="1">
    <citation type="submission" date="2019-10" db="EMBL/GenBank/DDBJ databases">
        <title>Vibrio sp. nov., isolated from Coralline algae surface.</title>
        <authorList>
            <person name="Geng Y."/>
            <person name="Zhang X."/>
        </authorList>
    </citation>
    <scope>NUCLEOTIDE SEQUENCE [LARGE SCALE GENOMIC DNA]</scope>
    <source>
        <strain evidence="9 10">SM1977</strain>
    </source>
</reference>
<accession>A0A5Q0TFW6</accession>
<dbReference type="EMBL" id="CP045699">
    <property type="protein sequence ID" value="QGA65601.1"/>
    <property type="molecule type" value="Genomic_DNA"/>
</dbReference>
<evidence type="ECO:0000256" key="1">
    <source>
        <dbReference type="ARBA" id="ARBA00004651"/>
    </source>
</evidence>
<feature type="transmembrane region" description="Helical" evidence="7">
    <location>
        <begin position="291"/>
        <end position="311"/>
    </location>
</feature>
<dbReference type="InterPro" id="IPR035906">
    <property type="entry name" value="MetI-like_sf"/>
</dbReference>
<dbReference type="Proteomes" id="UP000348942">
    <property type="component" value="Chromosome 1"/>
</dbReference>
<dbReference type="SUPFAM" id="SSF161098">
    <property type="entry name" value="MetI-like"/>
    <property type="match status" value="2"/>
</dbReference>
<feature type="transmembrane region" description="Helical" evidence="7">
    <location>
        <begin position="520"/>
        <end position="539"/>
    </location>
</feature>
<dbReference type="Gene3D" id="1.10.3720.10">
    <property type="entry name" value="MetI-like"/>
    <property type="match status" value="2"/>
</dbReference>
<keyword evidence="3" id="KW-1003">Cell membrane</keyword>
<proteinExistence type="inferred from homology"/>
<sequence>MKERFLLWKTSSWGLTLLLVLPILAIFYTALFNTSLGKTDDLFAHLFATVLPTYTYNTVVLVAGTMLLSAIFGVPAAWFMAMCKVPGEKVLQWALVLPLAMPGYIVGYIYTDWFDVAGPIQILLRDLTGWQVRAYWFPDLRTLAGAITILALVLYPYVYLLARAAFMEQSSSLLHSARLLKCTPWQSFRRVSLPLARPAIAVGLSLVAMEALGDYGTMNYFAVRTLTTAVYDTWLGYSNLTAAAKISAIMLLVVVLLLSLERYSRRKQKRFQTQFSSHEDNRYTLTGGKKWLVSFWCWGLVCAGFLFPIIQLGDYAKRYFSRSWSTEFTTYAINSLYVSFSVAITAVCVALVVNFYRRLSNDSNNSALPMRLASLGYAVPGTVLAIGIMVAVLTLDHSVNDIAKLMDWRRPGLIFSGTMFALVFALTVRFSAVAIGSIESGLSKVSPSLDMAARTMGCNTNQMLRRVHLPLVSRGALIAGLLVFIESMKELNASLLLRPFNFETLATYVYNFASDEQLEMAALPAILLILVGLIPLILVNRSLEKAH</sequence>
<evidence type="ECO:0000256" key="6">
    <source>
        <dbReference type="ARBA" id="ARBA00023136"/>
    </source>
</evidence>
<keyword evidence="2 7" id="KW-0813">Transport</keyword>
<feature type="domain" description="ABC transmembrane type-1" evidence="8">
    <location>
        <begin position="332"/>
        <end position="539"/>
    </location>
</feature>
<organism evidence="9 10">
    <name type="scientific">Vibrio algicola</name>
    <dbReference type="NCBI Taxonomy" id="2662262"/>
    <lineage>
        <taxon>Bacteria</taxon>
        <taxon>Pseudomonadati</taxon>
        <taxon>Pseudomonadota</taxon>
        <taxon>Gammaproteobacteria</taxon>
        <taxon>Vibrionales</taxon>
        <taxon>Vibrionaceae</taxon>
        <taxon>Vibrio</taxon>
    </lineage>
</organism>
<dbReference type="InterPro" id="IPR000515">
    <property type="entry name" value="MetI-like"/>
</dbReference>
<evidence type="ECO:0000313" key="9">
    <source>
        <dbReference type="EMBL" id="QGA65601.1"/>
    </source>
</evidence>
<evidence type="ECO:0000256" key="3">
    <source>
        <dbReference type="ARBA" id="ARBA00022475"/>
    </source>
</evidence>
<evidence type="ECO:0000259" key="8">
    <source>
        <dbReference type="PROSITE" id="PS50928"/>
    </source>
</evidence>
<dbReference type="GO" id="GO:0055085">
    <property type="term" value="P:transmembrane transport"/>
    <property type="evidence" value="ECO:0007669"/>
    <property type="project" value="InterPro"/>
</dbReference>
<feature type="transmembrane region" description="Helical" evidence="7">
    <location>
        <begin position="143"/>
        <end position="162"/>
    </location>
</feature>
<evidence type="ECO:0000256" key="4">
    <source>
        <dbReference type="ARBA" id="ARBA00022692"/>
    </source>
</evidence>
<keyword evidence="6 7" id="KW-0472">Membrane</keyword>
<keyword evidence="5 7" id="KW-1133">Transmembrane helix</keyword>
<evidence type="ECO:0000256" key="7">
    <source>
        <dbReference type="RuleBase" id="RU363032"/>
    </source>
</evidence>
<gene>
    <name evidence="9" type="ORF">GFB47_09355</name>
</gene>
<evidence type="ECO:0000256" key="5">
    <source>
        <dbReference type="ARBA" id="ARBA00022989"/>
    </source>
</evidence>
<feature type="transmembrane region" description="Helical" evidence="7">
    <location>
        <begin position="242"/>
        <end position="260"/>
    </location>
</feature>
<name>A0A5Q0TFW6_9VIBR</name>
<protein>
    <submittedName>
        <fullName evidence="9">ABC transporter permease subunit</fullName>
    </submittedName>
</protein>
<feature type="transmembrane region" description="Helical" evidence="7">
    <location>
        <begin position="471"/>
        <end position="488"/>
    </location>
</feature>
<keyword evidence="10" id="KW-1185">Reference proteome</keyword>
<feature type="transmembrane region" description="Helical" evidence="7">
    <location>
        <begin position="12"/>
        <end position="34"/>
    </location>
</feature>
<dbReference type="FunFam" id="1.10.3720.10:FF:000088">
    <property type="entry name" value="Iron(III) ABC transporter, permease protein"/>
    <property type="match status" value="1"/>
</dbReference>
<dbReference type="AlphaFoldDB" id="A0A5Q0TFW6"/>
<feature type="transmembrane region" description="Helical" evidence="7">
    <location>
        <begin position="54"/>
        <end position="78"/>
    </location>
</feature>